<dbReference type="AlphaFoldDB" id="H1DDC5"/>
<reference evidence="3 4" key="1">
    <citation type="submission" date="2012-01" db="EMBL/GenBank/DDBJ databases">
        <title>The Genome Sequence of Odoribacter laneus YIT 12061.</title>
        <authorList>
            <consortium name="The Broad Institute Genome Sequencing Platform"/>
            <person name="Earl A."/>
            <person name="Ward D."/>
            <person name="Feldgarden M."/>
            <person name="Gevers D."/>
            <person name="Morotomi M."/>
            <person name="Young S.K."/>
            <person name="Zeng Q."/>
            <person name="Gargeya S."/>
            <person name="Fitzgerald M."/>
            <person name="Haas B."/>
            <person name="Abouelleil A."/>
            <person name="Alvarado L."/>
            <person name="Arachchi H.M."/>
            <person name="Berlin A."/>
            <person name="Chapman S.B."/>
            <person name="Gearin G."/>
            <person name="Goldberg J."/>
            <person name="Griggs A."/>
            <person name="Gujja S."/>
            <person name="Hansen M."/>
            <person name="Heiman D."/>
            <person name="Howarth C."/>
            <person name="Larimer J."/>
            <person name="Lui A."/>
            <person name="MacDonald P.J.P."/>
            <person name="McCowen C."/>
            <person name="Montmayeur A."/>
            <person name="Murphy C."/>
            <person name="Neiman D."/>
            <person name="Pearson M."/>
            <person name="Priest M."/>
            <person name="Roberts A."/>
            <person name="Saif S."/>
            <person name="Shea T."/>
            <person name="Sisk P."/>
            <person name="Stolte C."/>
            <person name="Sykes S."/>
            <person name="Wortman J."/>
            <person name="Nusbaum C."/>
            <person name="Birren B."/>
        </authorList>
    </citation>
    <scope>NUCLEOTIDE SEQUENCE [LARGE SCALE GENOMIC DNA]</scope>
    <source>
        <strain evidence="3 4">YIT 12061</strain>
    </source>
</reference>
<dbReference type="PROSITE" id="PS50967">
    <property type="entry name" value="HRDC"/>
    <property type="match status" value="1"/>
</dbReference>
<keyword evidence="1" id="KW-0812">Transmembrane</keyword>
<dbReference type="Gene3D" id="3.40.50.300">
    <property type="entry name" value="P-loop containing nucleotide triphosphate hydrolases"/>
    <property type="match status" value="2"/>
</dbReference>
<dbReference type="eggNOG" id="COG0507">
    <property type="taxonomic scope" value="Bacteria"/>
</dbReference>
<dbReference type="InterPro" id="IPR051055">
    <property type="entry name" value="PIF1_helicase"/>
</dbReference>
<dbReference type="Pfam" id="PF00570">
    <property type="entry name" value="HRDC"/>
    <property type="match status" value="1"/>
</dbReference>
<comment type="caution">
    <text evidence="3">The sequence shown here is derived from an EMBL/GenBank/DDBJ whole genome shotgun (WGS) entry which is preliminary data.</text>
</comment>
<gene>
    <name evidence="3" type="ORF">HMPREF9449_00261</name>
</gene>
<dbReference type="Pfam" id="PF05970">
    <property type="entry name" value="PIF1"/>
    <property type="match status" value="1"/>
</dbReference>
<dbReference type="GO" id="GO:0000166">
    <property type="term" value="F:nucleotide binding"/>
    <property type="evidence" value="ECO:0007669"/>
    <property type="project" value="InterPro"/>
</dbReference>
<feature type="domain" description="HRDC" evidence="2">
    <location>
        <begin position="658"/>
        <end position="738"/>
    </location>
</feature>
<dbReference type="InterPro" id="IPR010285">
    <property type="entry name" value="DNA_helicase_pif1-like_DEAD"/>
</dbReference>
<dbReference type="SUPFAM" id="SSF52540">
    <property type="entry name" value="P-loop containing nucleoside triphosphate hydrolases"/>
    <property type="match status" value="2"/>
</dbReference>
<evidence type="ECO:0000256" key="1">
    <source>
        <dbReference type="SAM" id="Phobius"/>
    </source>
</evidence>
<dbReference type="InterPro" id="IPR010997">
    <property type="entry name" value="HRDC-like_sf"/>
</dbReference>
<protein>
    <recommendedName>
        <fullName evidence="2">HRDC domain-containing protein</fullName>
    </recommendedName>
</protein>
<dbReference type="PATRIC" id="fig|742817.3.peg.269"/>
<dbReference type="SMART" id="SM00382">
    <property type="entry name" value="AAA"/>
    <property type="match status" value="1"/>
</dbReference>
<organism evidence="3 4">
    <name type="scientific">Odoribacter laneus YIT 12061</name>
    <dbReference type="NCBI Taxonomy" id="742817"/>
    <lineage>
        <taxon>Bacteria</taxon>
        <taxon>Pseudomonadati</taxon>
        <taxon>Bacteroidota</taxon>
        <taxon>Bacteroidia</taxon>
        <taxon>Bacteroidales</taxon>
        <taxon>Odoribacteraceae</taxon>
        <taxon>Odoribacter</taxon>
    </lineage>
</organism>
<dbReference type="GO" id="GO:0003676">
    <property type="term" value="F:nucleic acid binding"/>
    <property type="evidence" value="ECO:0007669"/>
    <property type="project" value="InterPro"/>
</dbReference>
<dbReference type="STRING" id="742817.HMPREF9449_00261"/>
<dbReference type="HOGENOM" id="CLU_001613_6_0_10"/>
<dbReference type="eggNOG" id="COG0210">
    <property type="taxonomic scope" value="Bacteria"/>
</dbReference>
<keyword evidence="4" id="KW-1185">Reference proteome</keyword>
<dbReference type="EMBL" id="ADMC01000002">
    <property type="protein sequence ID" value="EHP50934.1"/>
    <property type="molecule type" value="Genomic_DNA"/>
</dbReference>
<keyword evidence="1" id="KW-1133">Transmembrane helix</keyword>
<dbReference type="CDD" id="cd18809">
    <property type="entry name" value="SF1_C_RecD"/>
    <property type="match status" value="1"/>
</dbReference>
<dbReference type="FunFam" id="3.40.50.300:FF:001498">
    <property type="entry name" value="ATP-dependent DNA helicase"/>
    <property type="match status" value="1"/>
</dbReference>
<dbReference type="InterPro" id="IPR003593">
    <property type="entry name" value="AAA+_ATPase"/>
</dbReference>
<evidence type="ECO:0000259" key="2">
    <source>
        <dbReference type="PROSITE" id="PS50967"/>
    </source>
</evidence>
<dbReference type="SMART" id="SM00341">
    <property type="entry name" value="HRDC"/>
    <property type="match status" value="1"/>
</dbReference>
<dbReference type="InterPro" id="IPR027417">
    <property type="entry name" value="P-loop_NTPase"/>
</dbReference>
<accession>H1DDC5</accession>
<keyword evidence="1" id="KW-0472">Membrane</keyword>
<dbReference type="InterPro" id="IPR002121">
    <property type="entry name" value="HRDC_dom"/>
</dbReference>
<dbReference type="GO" id="GO:0003678">
    <property type="term" value="F:DNA helicase activity"/>
    <property type="evidence" value="ECO:0007669"/>
    <property type="project" value="InterPro"/>
</dbReference>
<dbReference type="SUPFAM" id="SSF47819">
    <property type="entry name" value="HRDC-like"/>
    <property type="match status" value="1"/>
</dbReference>
<dbReference type="GO" id="GO:0006281">
    <property type="term" value="P:DNA repair"/>
    <property type="evidence" value="ECO:0007669"/>
    <property type="project" value="InterPro"/>
</dbReference>
<dbReference type="Gene3D" id="1.10.150.80">
    <property type="entry name" value="HRDC domain"/>
    <property type="match status" value="1"/>
</dbReference>
<proteinExistence type="predicted"/>
<sequence length="739" mass="84464">MEVRENFPGIFISSFFGKNAVPLLYDNRCGFIMETNVQLELAYNFLQYTGVNVFLTGKAGTGKTTFLHRLKRLSPKRMIVLAPTGVAAINAGGVTIHSFFQLPFGPYRAPLTNELPETKERFTNKFSKEKIDIIRSLDLLVIDEISMVRADLLDAVHDVLCRYRDKTRPFGGVQLLMIGDLQQLAPIVKEEEWSLLRTYYKSPFFFNSLALQQTSYVSIELTQVYRQCDGEFIRLLNAIRGNCADQTVFDLLNRRYIPGFKPGKEEGYITLTTHNAQAQLINSRELEEIPASAYSFLAEVKDNFPAYAFPTEERLVLKKGAQVMFVKNDSSQEKRYYNGKIGKITAIGAERIRVKCADDREEIEVGKEEWTNTKYTIDPETKEITETIEGVFRQYPLKTAWAITIHKSQGLTFERAIIDAGAAFTHGQVYVALSRCKTLEGLVLSSPLKNNVLISDRTVESFTERVGKSQPDAIDLEKARLQYYTELVTDLFDFTLLWKRLQRVAWVFGEHLGKLYPEWTARYRQARENCFSEIVSVGEKFKIQLTRLIAASENAEQDKRIRERISKGVIYFSEKLQTIVLDLLENSVLEIDNKEVRKIAEEALGRLQREAAVKQETLTAAENGFSVKSYLAARSRAMLEKPRIKMRKSTDKIDISADIGHPELYNRLRHWRKEEADRLKLPVYTIMQQKALLGVANTLPTSGKELLKIPGIGKKVMEKYGKKLLEIVDEFRLGINEPE</sequence>
<feature type="transmembrane region" description="Helical" evidence="1">
    <location>
        <begin position="78"/>
        <end position="100"/>
    </location>
</feature>
<dbReference type="PANTHER" id="PTHR47642:SF7">
    <property type="entry name" value="ATP-DEPENDENT DNA HELICASE PIF1"/>
    <property type="match status" value="1"/>
</dbReference>
<name>H1DDC5_9BACT</name>
<dbReference type="Proteomes" id="UP000004892">
    <property type="component" value="Unassembled WGS sequence"/>
</dbReference>
<dbReference type="PANTHER" id="PTHR47642">
    <property type="entry name" value="ATP-DEPENDENT DNA HELICASE"/>
    <property type="match status" value="1"/>
</dbReference>
<evidence type="ECO:0000313" key="3">
    <source>
        <dbReference type="EMBL" id="EHP50934.1"/>
    </source>
</evidence>
<dbReference type="GO" id="GO:0000723">
    <property type="term" value="P:telomere maintenance"/>
    <property type="evidence" value="ECO:0007669"/>
    <property type="project" value="InterPro"/>
</dbReference>
<evidence type="ECO:0000313" key="4">
    <source>
        <dbReference type="Proteomes" id="UP000004892"/>
    </source>
</evidence>
<dbReference type="InterPro" id="IPR044876">
    <property type="entry name" value="HRDC_dom_sf"/>
</dbReference>